<dbReference type="InterPro" id="IPR005148">
    <property type="entry name" value="Arg-tRNA-synth_N"/>
</dbReference>
<dbReference type="Proteomes" id="UP000177693">
    <property type="component" value="Unassembled WGS sequence"/>
</dbReference>
<evidence type="ECO:0000313" key="12">
    <source>
        <dbReference type="EMBL" id="OGJ01164.1"/>
    </source>
</evidence>
<dbReference type="GO" id="GO:0005737">
    <property type="term" value="C:cytoplasm"/>
    <property type="evidence" value="ECO:0007669"/>
    <property type="project" value="UniProtKB-SubCell"/>
</dbReference>
<evidence type="ECO:0000259" key="10">
    <source>
        <dbReference type="SMART" id="SM00836"/>
    </source>
</evidence>
<dbReference type="Pfam" id="PF05746">
    <property type="entry name" value="DALR_1"/>
    <property type="match status" value="1"/>
</dbReference>
<evidence type="ECO:0000256" key="5">
    <source>
        <dbReference type="ARBA" id="ARBA00022917"/>
    </source>
</evidence>
<dbReference type="PRINTS" id="PR01038">
    <property type="entry name" value="TRNASYNTHARG"/>
</dbReference>
<comment type="similarity">
    <text evidence="1 8 9">Belongs to the class-I aminoacyl-tRNA synthetase family.</text>
</comment>
<evidence type="ECO:0000313" key="13">
    <source>
        <dbReference type="Proteomes" id="UP000177693"/>
    </source>
</evidence>
<evidence type="ECO:0000256" key="6">
    <source>
        <dbReference type="ARBA" id="ARBA00023146"/>
    </source>
</evidence>
<proteinExistence type="inferred from homology"/>
<dbReference type="SMART" id="SM00836">
    <property type="entry name" value="DALR_1"/>
    <property type="match status" value="1"/>
</dbReference>
<comment type="subunit">
    <text evidence="8">Monomer.</text>
</comment>
<keyword evidence="5 8" id="KW-0648">Protein biosynthesis</keyword>
<evidence type="ECO:0000256" key="9">
    <source>
        <dbReference type="RuleBase" id="RU363038"/>
    </source>
</evidence>
<keyword evidence="8" id="KW-0963">Cytoplasm</keyword>
<dbReference type="GO" id="GO:0006420">
    <property type="term" value="P:arginyl-tRNA aminoacylation"/>
    <property type="evidence" value="ECO:0007669"/>
    <property type="project" value="UniProtKB-UniRule"/>
</dbReference>
<organism evidence="12 13">
    <name type="scientific">Candidatus Nomurabacteria bacterium RIFCSPLOWO2_02_FULL_40_67</name>
    <dbReference type="NCBI Taxonomy" id="1801787"/>
    <lineage>
        <taxon>Bacteria</taxon>
        <taxon>Candidatus Nomuraibacteriota</taxon>
    </lineage>
</organism>
<sequence>MQDKIKNLIKDALQNLGIEASEIALEHPADLKMGDYSTNVAMAIAKNVKSNPKDLAKKIVTEILRLNLDKYIEKVEVAGAGFINFYLSRKFFGNSIEEILNQGENVGKNEILAKEKTKEKIMVEYTDPNPFKPFHIGHLMTNAIGESVARILEHSGAEVTRANYQGDIGLHVAKAIYGLLKNPLRPENSGHLPLGKVEEGGGESVSVLAQHIGKAYAEGALLYETDEAVKAEIDEINKKIYNRGDEKINKIYDWGFKVTMDAFEDLYKLLGTKFDFYFLESQMAPIGEEIVRANMGKARDPEHGRRIFEESDGAVVFKAEKHDPKLHTRVFITSGGLPTYETKELGLTEDKFRTEPNLDLSIIVTANEQMDYMKVVAKAVSLIKPEHEKKMFHISHGMMRLSGGKMSSRKGNVVTGESLIRDTIALIGEKMRERDWDEKEKSKVAEMVGVAAIKYSILRSASGSDIVYNVEESISVDGDSGPYLQYSFARANSVLEKAKVENILPDPHAFPGEVFEVEKLLYKFPEVVLRSAKEYEPHYIANYLIEVARVFNSFYGNNLIVSKEDKNSGYKVALTFAFSFVMKTGLYLLGIQAPAKM</sequence>
<dbReference type="InterPro" id="IPR009080">
    <property type="entry name" value="tRNAsynth_Ia_anticodon-bd"/>
</dbReference>
<dbReference type="SMART" id="SM01016">
    <property type="entry name" value="Arg_tRNA_synt_N"/>
    <property type="match status" value="1"/>
</dbReference>
<dbReference type="AlphaFoldDB" id="A0A1F6Y462"/>
<feature type="short sequence motif" description="'HIGH' region" evidence="8">
    <location>
        <begin position="128"/>
        <end position="138"/>
    </location>
</feature>
<keyword evidence="4 8" id="KW-0067">ATP-binding</keyword>
<comment type="caution">
    <text evidence="12">The sequence shown here is derived from an EMBL/GenBank/DDBJ whole genome shotgun (WGS) entry which is preliminary data.</text>
</comment>
<gene>
    <name evidence="8" type="primary">argS</name>
    <name evidence="12" type="ORF">A3I23_02670</name>
</gene>
<dbReference type="InterPro" id="IPR014729">
    <property type="entry name" value="Rossmann-like_a/b/a_fold"/>
</dbReference>
<dbReference type="PANTHER" id="PTHR11956">
    <property type="entry name" value="ARGINYL-TRNA SYNTHETASE"/>
    <property type="match status" value="1"/>
</dbReference>
<accession>A0A1F6Y462</accession>
<dbReference type="SUPFAM" id="SSF47323">
    <property type="entry name" value="Anticodon-binding domain of a subclass of class I aminoacyl-tRNA synthetases"/>
    <property type="match status" value="1"/>
</dbReference>
<protein>
    <recommendedName>
        <fullName evidence="8">Arginine--tRNA ligase</fullName>
        <ecNumber evidence="8">6.1.1.19</ecNumber>
    </recommendedName>
    <alternativeName>
        <fullName evidence="8">Arginyl-tRNA synthetase</fullName>
        <shortName evidence="8">ArgRS</shortName>
    </alternativeName>
</protein>
<feature type="domain" description="DALR anticodon binding" evidence="10">
    <location>
        <begin position="484"/>
        <end position="597"/>
    </location>
</feature>
<dbReference type="GO" id="GO:0004814">
    <property type="term" value="F:arginine-tRNA ligase activity"/>
    <property type="evidence" value="ECO:0007669"/>
    <property type="project" value="UniProtKB-UniRule"/>
</dbReference>
<dbReference type="PANTHER" id="PTHR11956:SF5">
    <property type="entry name" value="ARGININE--TRNA LIGASE, CYTOPLASMIC"/>
    <property type="match status" value="1"/>
</dbReference>
<dbReference type="EMBL" id="MFVL01000023">
    <property type="protein sequence ID" value="OGJ01164.1"/>
    <property type="molecule type" value="Genomic_DNA"/>
</dbReference>
<dbReference type="InterPro" id="IPR036695">
    <property type="entry name" value="Arg-tRNA-synth_N_sf"/>
</dbReference>
<evidence type="ECO:0000259" key="11">
    <source>
        <dbReference type="SMART" id="SM01016"/>
    </source>
</evidence>
<dbReference type="Pfam" id="PF03485">
    <property type="entry name" value="Arg_tRNA_synt_N"/>
    <property type="match status" value="1"/>
</dbReference>
<comment type="catalytic activity">
    <reaction evidence="7 8">
        <text>tRNA(Arg) + L-arginine + ATP = L-arginyl-tRNA(Arg) + AMP + diphosphate</text>
        <dbReference type="Rhea" id="RHEA:20301"/>
        <dbReference type="Rhea" id="RHEA-COMP:9658"/>
        <dbReference type="Rhea" id="RHEA-COMP:9673"/>
        <dbReference type="ChEBI" id="CHEBI:30616"/>
        <dbReference type="ChEBI" id="CHEBI:32682"/>
        <dbReference type="ChEBI" id="CHEBI:33019"/>
        <dbReference type="ChEBI" id="CHEBI:78442"/>
        <dbReference type="ChEBI" id="CHEBI:78513"/>
        <dbReference type="ChEBI" id="CHEBI:456215"/>
        <dbReference type="EC" id="6.1.1.19"/>
    </reaction>
</comment>
<dbReference type="InterPro" id="IPR001278">
    <property type="entry name" value="Arg-tRNA-ligase"/>
</dbReference>
<dbReference type="Gene3D" id="3.30.1360.70">
    <property type="entry name" value="Arginyl tRNA synthetase N-terminal domain"/>
    <property type="match status" value="1"/>
</dbReference>
<dbReference type="SUPFAM" id="SSF55190">
    <property type="entry name" value="Arginyl-tRNA synthetase (ArgRS), N-terminal 'additional' domain"/>
    <property type="match status" value="1"/>
</dbReference>
<evidence type="ECO:0000256" key="3">
    <source>
        <dbReference type="ARBA" id="ARBA00022741"/>
    </source>
</evidence>
<evidence type="ECO:0000256" key="8">
    <source>
        <dbReference type="HAMAP-Rule" id="MF_00123"/>
    </source>
</evidence>
<name>A0A1F6Y462_9BACT</name>
<reference evidence="12 13" key="1">
    <citation type="journal article" date="2016" name="Nat. Commun.">
        <title>Thousands of microbial genomes shed light on interconnected biogeochemical processes in an aquifer system.</title>
        <authorList>
            <person name="Anantharaman K."/>
            <person name="Brown C.T."/>
            <person name="Hug L.A."/>
            <person name="Sharon I."/>
            <person name="Castelle C.J."/>
            <person name="Probst A.J."/>
            <person name="Thomas B.C."/>
            <person name="Singh A."/>
            <person name="Wilkins M.J."/>
            <person name="Karaoz U."/>
            <person name="Brodie E.L."/>
            <person name="Williams K.H."/>
            <person name="Hubbard S.S."/>
            <person name="Banfield J.F."/>
        </authorList>
    </citation>
    <scope>NUCLEOTIDE SEQUENCE [LARGE SCALE GENOMIC DNA]</scope>
</reference>
<evidence type="ECO:0000256" key="4">
    <source>
        <dbReference type="ARBA" id="ARBA00022840"/>
    </source>
</evidence>
<keyword evidence="2 8" id="KW-0436">Ligase</keyword>
<dbReference type="NCBIfam" id="TIGR00456">
    <property type="entry name" value="argS"/>
    <property type="match status" value="1"/>
</dbReference>
<dbReference type="SUPFAM" id="SSF52374">
    <property type="entry name" value="Nucleotidylyl transferase"/>
    <property type="match status" value="1"/>
</dbReference>
<comment type="subcellular location">
    <subcellularLocation>
        <location evidence="8">Cytoplasm</location>
    </subcellularLocation>
</comment>
<dbReference type="Gene3D" id="3.40.50.620">
    <property type="entry name" value="HUPs"/>
    <property type="match status" value="1"/>
</dbReference>
<dbReference type="InterPro" id="IPR035684">
    <property type="entry name" value="ArgRS_core"/>
</dbReference>
<evidence type="ECO:0000256" key="7">
    <source>
        <dbReference type="ARBA" id="ARBA00049339"/>
    </source>
</evidence>
<dbReference type="HAMAP" id="MF_00123">
    <property type="entry name" value="Arg_tRNA_synth"/>
    <property type="match status" value="1"/>
</dbReference>
<dbReference type="EC" id="6.1.1.19" evidence="8"/>
<dbReference type="Gene3D" id="1.10.730.10">
    <property type="entry name" value="Isoleucyl-tRNA Synthetase, Domain 1"/>
    <property type="match status" value="1"/>
</dbReference>
<dbReference type="InterPro" id="IPR008909">
    <property type="entry name" value="DALR_anticod-bd"/>
</dbReference>
<dbReference type="GO" id="GO:0005524">
    <property type="term" value="F:ATP binding"/>
    <property type="evidence" value="ECO:0007669"/>
    <property type="project" value="UniProtKB-UniRule"/>
</dbReference>
<keyword evidence="6 8" id="KW-0030">Aminoacyl-tRNA synthetase</keyword>
<evidence type="ECO:0000256" key="1">
    <source>
        <dbReference type="ARBA" id="ARBA00005594"/>
    </source>
</evidence>
<feature type="domain" description="Arginyl tRNA synthetase N-terminal" evidence="11">
    <location>
        <begin position="3"/>
        <end position="87"/>
    </location>
</feature>
<dbReference type="Pfam" id="PF00750">
    <property type="entry name" value="tRNA-synt_1d"/>
    <property type="match status" value="1"/>
</dbReference>
<evidence type="ECO:0000256" key="2">
    <source>
        <dbReference type="ARBA" id="ARBA00022598"/>
    </source>
</evidence>
<keyword evidence="3 8" id="KW-0547">Nucleotide-binding</keyword>